<proteinExistence type="predicted"/>
<reference evidence="2 3" key="1">
    <citation type="submission" date="2024-03" db="EMBL/GenBank/DDBJ databases">
        <title>Human intestinal bacterial collection.</title>
        <authorList>
            <person name="Pauvert C."/>
            <person name="Hitch T.C.A."/>
            <person name="Clavel T."/>
        </authorList>
    </citation>
    <scope>NUCLEOTIDE SEQUENCE [LARGE SCALE GENOMIC DNA]</scope>
    <source>
        <strain evidence="2 3">CLA-KB-H122</strain>
    </source>
</reference>
<comment type="caution">
    <text evidence="2">The sequence shown here is derived from an EMBL/GenBank/DDBJ whole genome shotgun (WGS) entry which is preliminary data.</text>
</comment>
<accession>A0ABV1H0G0</accession>
<feature type="compositionally biased region" description="Low complexity" evidence="1">
    <location>
        <begin position="287"/>
        <end position="301"/>
    </location>
</feature>
<keyword evidence="3" id="KW-1185">Reference proteome</keyword>
<dbReference type="RefSeq" id="WP_349094579.1">
    <property type="nucleotide sequence ID" value="NZ_JBBMFL010000023.1"/>
</dbReference>
<dbReference type="EMBL" id="JBBMFL010000023">
    <property type="protein sequence ID" value="MEQ2546166.1"/>
    <property type="molecule type" value="Genomic_DNA"/>
</dbReference>
<feature type="compositionally biased region" description="Acidic residues" evidence="1">
    <location>
        <begin position="81"/>
        <end position="103"/>
    </location>
</feature>
<name>A0ABV1H0G0_9BACT</name>
<evidence type="ECO:0000313" key="3">
    <source>
        <dbReference type="Proteomes" id="UP001460202"/>
    </source>
</evidence>
<sequence length="466" mass="49613">MDLKTIQGELQQLSELVEGWVQADDVPALERDLALEKLRSVYDKVRFGASEPAAETPSGEEDTAVAEVIDLGDVLSLDPFAGEEEPESVPEPEPAEPAAEEAIPESGPEPVMDSEPVAEPEPVMEPEPVVVPVAESEAEPEPEFVAGPASTEAEPASAETALAELAPAEPALVEPEPVAVPAGEFVPEPVSTEPNPEPNPKPELEQQPQSDPQPVAAAEPASEPEEESEKSHYVAPTLFGLEEETIRHRNKQRVIMSLYDPAVETPARPEPAPKPAPAPAEAPAPAPVVETPAPEVGAPVPAEVSVPEPEIAAGKPAAVPDVSAAAPEFRKPVFGTVPEPEEEDEPGFEEITLEPAAPAGTVLGDIINHDVQTLADTLAAPRDRASELRRSEPVTDLRRAIGINDKFLLIRDLFGGDGEAYEKAIGVLNDCADFDDCMIYIAENYAWNPNSDGVKLLMDLLERKFA</sequence>
<organism evidence="2 3">
    <name type="scientific">Alistipes intestinihominis</name>
    <dbReference type="NCBI Taxonomy" id="3133172"/>
    <lineage>
        <taxon>Bacteria</taxon>
        <taxon>Pseudomonadati</taxon>
        <taxon>Bacteroidota</taxon>
        <taxon>Bacteroidia</taxon>
        <taxon>Bacteroidales</taxon>
        <taxon>Rikenellaceae</taxon>
        <taxon>Alistipes</taxon>
    </lineage>
</organism>
<feature type="compositionally biased region" description="Low complexity" evidence="1">
    <location>
        <begin position="143"/>
        <end position="194"/>
    </location>
</feature>
<gene>
    <name evidence="2" type="ORF">WMO46_14560</name>
</gene>
<dbReference type="Proteomes" id="UP001460202">
    <property type="component" value="Unassembled WGS sequence"/>
</dbReference>
<feature type="compositionally biased region" description="Low complexity" evidence="1">
    <location>
        <begin position="104"/>
        <end position="115"/>
    </location>
</feature>
<feature type="region of interest" description="Disordered" evidence="1">
    <location>
        <begin position="76"/>
        <end position="247"/>
    </location>
</feature>
<feature type="region of interest" description="Disordered" evidence="1">
    <location>
        <begin position="262"/>
        <end position="301"/>
    </location>
</feature>
<evidence type="ECO:0000256" key="1">
    <source>
        <dbReference type="SAM" id="MobiDB-lite"/>
    </source>
</evidence>
<protein>
    <submittedName>
        <fullName evidence="2">Uncharacterized protein</fullName>
    </submittedName>
</protein>
<feature type="compositionally biased region" description="Low complexity" evidence="1">
    <location>
        <begin position="125"/>
        <end position="135"/>
    </location>
</feature>
<evidence type="ECO:0000313" key="2">
    <source>
        <dbReference type="EMBL" id="MEQ2546166.1"/>
    </source>
</evidence>
<feature type="compositionally biased region" description="Pro residues" evidence="1">
    <location>
        <begin position="268"/>
        <end position="286"/>
    </location>
</feature>